<feature type="compositionally biased region" description="Low complexity" evidence="1">
    <location>
        <begin position="108"/>
        <end position="126"/>
    </location>
</feature>
<gene>
    <name evidence="2" type="ORF">EHUX00137_LOCUS1889</name>
</gene>
<feature type="region of interest" description="Disordered" evidence="1">
    <location>
        <begin position="108"/>
        <end position="139"/>
    </location>
</feature>
<accession>A0A6U9DN95</accession>
<proteinExistence type="predicted"/>
<evidence type="ECO:0000256" key="1">
    <source>
        <dbReference type="SAM" id="MobiDB-lite"/>
    </source>
</evidence>
<dbReference type="AlphaFoldDB" id="A0A6U9DN95"/>
<name>A0A6U9DN95_EMIHU</name>
<reference evidence="2" key="1">
    <citation type="submission" date="2021-01" db="EMBL/GenBank/DDBJ databases">
        <authorList>
            <person name="Corre E."/>
            <person name="Pelletier E."/>
            <person name="Niang G."/>
            <person name="Scheremetjew M."/>
            <person name="Finn R."/>
            <person name="Kale V."/>
            <person name="Holt S."/>
            <person name="Cochrane G."/>
            <person name="Meng A."/>
            <person name="Brown T."/>
            <person name="Cohen L."/>
        </authorList>
    </citation>
    <scope>NUCLEOTIDE SEQUENCE</scope>
    <source>
        <strain evidence="2">379</strain>
    </source>
</reference>
<organism evidence="2">
    <name type="scientific">Emiliania huxleyi</name>
    <name type="common">Coccolithophore</name>
    <name type="synonym">Pontosphaera huxleyi</name>
    <dbReference type="NCBI Taxonomy" id="2903"/>
    <lineage>
        <taxon>Eukaryota</taxon>
        <taxon>Haptista</taxon>
        <taxon>Haptophyta</taxon>
        <taxon>Prymnesiophyceae</taxon>
        <taxon>Isochrysidales</taxon>
        <taxon>Noelaerhabdaceae</taxon>
        <taxon>Emiliania</taxon>
    </lineage>
</organism>
<evidence type="ECO:0000313" key="2">
    <source>
        <dbReference type="EMBL" id="CAE0523671.1"/>
    </source>
</evidence>
<sequence length="281" mass="31259">MADCSTSKEPPKPISQRAARKAAAACLARQRHKSFVNTLQDAIEARKMRVGVLKKRKEDYFAAVAAHMIRGIRAQLSPAREAELQRWLQRSERMSVAWHLPPEEKWMAAASEGKAAPSSSKAAEAPVRASGKKAPPKDTMRLDEALAQQEFVTEAMHAASDAALAEGEEAFSDDEVFDASMVEVGDDDDIDEADEYYDEYVSYDDTYGDGLVALLQHLSADRRSTVQAWLQLKDDTEGRAYHESTWTNLSALEEDFLLINSEHRPSDALSMPMPMRPTART</sequence>
<dbReference type="EMBL" id="HBIR01002688">
    <property type="protein sequence ID" value="CAE0523671.1"/>
    <property type="molecule type" value="Transcribed_RNA"/>
</dbReference>
<protein>
    <submittedName>
        <fullName evidence="2">Uncharacterized protein</fullName>
    </submittedName>
</protein>